<proteinExistence type="predicted"/>
<evidence type="ECO:0000256" key="1">
    <source>
        <dbReference type="SAM" id="Phobius"/>
    </source>
</evidence>
<keyword evidence="1" id="KW-0472">Membrane</keyword>
<organism evidence="2 3">
    <name type="scientific">Paracoccus alkanivorans</name>
    <dbReference type="NCBI Taxonomy" id="2116655"/>
    <lineage>
        <taxon>Bacteria</taxon>
        <taxon>Pseudomonadati</taxon>
        <taxon>Pseudomonadota</taxon>
        <taxon>Alphaproteobacteria</taxon>
        <taxon>Rhodobacterales</taxon>
        <taxon>Paracoccaceae</taxon>
        <taxon>Paracoccus</taxon>
    </lineage>
</organism>
<protein>
    <submittedName>
        <fullName evidence="2">Uncharacterized protein</fullName>
    </submittedName>
</protein>
<feature type="transmembrane region" description="Helical" evidence="1">
    <location>
        <begin position="6"/>
        <end position="25"/>
    </location>
</feature>
<evidence type="ECO:0000313" key="2">
    <source>
        <dbReference type="EMBL" id="RMC33720.1"/>
    </source>
</evidence>
<sequence length="147" mass="16424">MTRRILTYVAAFLVGSAVWIAFGVVEAINPLLPWKYPFLILFTGIIFPGGATPGMHYLNHVAETWFPFVIAFLVASFLTGRRARFLGALVMYGAFLIWSWGMVLLDGFGVALETIFVIGVTGTFCGGLCFFLWLVDPGELRRSRKRH</sequence>
<accession>A0A3M0MDM8</accession>
<keyword evidence="1" id="KW-0812">Transmembrane</keyword>
<keyword evidence="1" id="KW-1133">Transmembrane helix</keyword>
<keyword evidence="3" id="KW-1185">Reference proteome</keyword>
<comment type="caution">
    <text evidence="2">The sequence shown here is derived from an EMBL/GenBank/DDBJ whole genome shotgun (WGS) entry which is preliminary data.</text>
</comment>
<gene>
    <name evidence="2" type="ORF">C9E81_15550</name>
</gene>
<feature type="transmembrane region" description="Helical" evidence="1">
    <location>
        <begin position="57"/>
        <end position="78"/>
    </location>
</feature>
<feature type="transmembrane region" description="Helical" evidence="1">
    <location>
        <begin position="115"/>
        <end position="135"/>
    </location>
</feature>
<evidence type="ECO:0000313" key="3">
    <source>
        <dbReference type="Proteomes" id="UP000273516"/>
    </source>
</evidence>
<name>A0A3M0MDM8_9RHOB</name>
<feature type="transmembrane region" description="Helical" evidence="1">
    <location>
        <begin position="85"/>
        <end position="103"/>
    </location>
</feature>
<reference evidence="2 3" key="1">
    <citation type="submission" date="2018-07" db="EMBL/GenBank/DDBJ databases">
        <authorList>
            <person name="Zhang Y."/>
            <person name="Wang L."/>
            <person name="Ma S."/>
        </authorList>
    </citation>
    <scope>NUCLEOTIDE SEQUENCE [LARGE SCALE GENOMIC DNA]</scope>
    <source>
        <strain evidence="2 3">4-2</strain>
    </source>
</reference>
<dbReference type="Proteomes" id="UP000273516">
    <property type="component" value="Unassembled WGS sequence"/>
</dbReference>
<dbReference type="AlphaFoldDB" id="A0A3M0MDM8"/>
<dbReference type="EMBL" id="QOKZ01000006">
    <property type="protein sequence ID" value="RMC33720.1"/>
    <property type="molecule type" value="Genomic_DNA"/>
</dbReference>